<dbReference type="OrthoDB" id="9795587at2"/>
<dbReference type="InterPro" id="IPR036374">
    <property type="entry name" value="OxRdtase_Mopterin-bd_sf"/>
</dbReference>
<feature type="transmembrane region" description="Helical" evidence="1">
    <location>
        <begin position="98"/>
        <end position="116"/>
    </location>
</feature>
<proteinExistence type="predicted"/>
<dbReference type="PANTHER" id="PTHR19372">
    <property type="entry name" value="SULFITE REDUCTASE"/>
    <property type="match status" value="1"/>
</dbReference>
<feature type="transmembrane region" description="Helical" evidence="1">
    <location>
        <begin position="122"/>
        <end position="143"/>
    </location>
</feature>
<protein>
    <submittedName>
        <fullName evidence="4">Molybdopterin-dependent oxidoreductase</fullName>
    </submittedName>
</protein>
<dbReference type="EMBL" id="CP043505">
    <property type="protein sequence ID" value="QEO14876.1"/>
    <property type="molecule type" value="Genomic_DNA"/>
</dbReference>
<evidence type="ECO:0000313" key="4">
    <source>
        <dbReference type="EMBL" id="QEO14876.1"/>
    </source>
</evidence>
<keyword evidence="1" id="KW-0812">Transmembrane</keyword>
<dbReference type="Gene3D" id="2.60.40.650">
    <property type="match status" value="1"/>
</dbReference>
<feature type="transmembrane region" description="Helical" evidence="1">
    <location>
        <begin position="172"/>
        <end position="193"/>
    </location>
</feature>
<dbReference type="GO" id="GO:0008482">
    <property type="term" value="F:sulfite oxidase activity"/>
    <property type="evidence" value="ECO:0007669"/>
    <property type="project" value="TreeGrafter"/>
</dbReference>
<feature type="domain" description="Oxidoreductase molybdopterin-binding" evidence="3">
    <location>
        <begin position="246"/>
        <end position="396"/>
    </location>
</feature>
<dbReference type="PANTHER" id="PTHR19372:SF7">
    <property type="entry name" value="SULFITE OXIDASE, MITOCHONDRIAL"/>
    <property type="match status" value="1"/>
</dbReference>
<name>A0A5C1YFC1_9MICO</name>
<feature type="chain" id="PRO_5039034345" evidence="2">
    <location>
        <begin position="25"/>
        <end position="521"/>
    </location>
</feature>
<reference evidence="4 5" key="1">
    <citation type="submission" date="2019-09" db="EMBL/GenBank/DDBJ databases">
        <title>Genome sequencing of strain KACC 19306.</title>
        <authorList>
            <person name="Heo J."/>
            <person name="Kim S.-J."/>
            <person name="Kim J.-S."/>
            <person name="Hong S.-B."/>
            <person name="Kwon S.-W."/>
        </authorList>
    </citation>
    <scope>NUCLEOTIDE SEQUENCE [LARGE SCALE GENOMIC DNA]</scope>
    <source>
        <strain evidence="4 5">KACC 19306</strain>
    </source>
</reference>
<keyword evidence="1" id="KW-1133">Transmembrane helix</keyword>
<evidence type="ECO:0000313" key="5">
    <source>
        <dbReference type="Proteomes" id="UP000324678"/>
    </source>
</evidence>
<evidence type="ECO:0000256" key="1">
    <source>
        <dbReference type="SAM" id="Phobius"/>
    </source>
</evidence>
<dbReference type="AlphaFoldDB" id="A0A5C1YFC1"/>
<keyword evidence="2" id="KW-0732">Signal</keyword>
<dbReference type="InterPro" id="IPR000572">
    <property type="entry name" value="OxRdtase_Mopterin-bd_dom"/>
</dbReference>
<keyword evidence="1" id="KW-0472">Membrane</keyword>
<dbReference type="KEGG" id="ail:FLP10_10980"/>
<dbReference type="Pfam" id="PF00174">
    <property type="entry name" value="Oxidored_molyb"/>
    <property type="match status" value="1"/>
</dbReference>
<keyword evidence="5" id="KW-1185">Reference proteome</keyword>
<evidence type="ECO:0000256" key="2">
    <source>
        <dbReference type="SAM" id="SignalP"/>
    </source>
</evidence>
<sequence length="521" mass="53499">MSATARARHGWLAAIAGVAAAAFAAGVGELTAALIAPGSGPFVVVGSAIIDLAPPWAKDAAITLFGTADKIALLIGIALVLAAVAAGAGLLEHVRPPWGRVVFGALGVAGAVAAATRTGASPLAIGPSLVAGAAGAIAVMLLVRRIDGVGASHVDTGASDDLATAAPDRRRFLTWASGAAAIGVLAALGGYAAQAGRRAVQAVREAVRLPTPATTAAIPAGAAFDVDGLTPLVTPNADFYRIDTALRVPEVDPAEWSLRIHGEVADEVVLTWDDLLALPMAERIITLACVSNEVGGDLIGNAVWLGTPIRDLLARAQPTAGADMVLSRSIDGFTAGTPLSALQDPDLDAILAIGMNGEPLPLEHGFPVRMVVPGLFGYVSATKWVTELEVTRFSAASAYWTDRGWSAEGPVKLSSRIDVPRRGSTVATGPIVVAGVAWHQHVGVGRVEVQVDDGPWHDAELATAISDDTWVQWRWTWDAAAGSHALRVRATGRDGEVQTDEIAPVVPDGATGWHTIDVTVG</sequence>
<dbReference type="Gene3D" id="3.90.420.10">
    <property type="entry name" value="Oxidoreductase, molybdopterin-binding domain"/>
    <property type="match status" value="1"/>
</dbReference>
<accession>A0A5C1YFC1</accession>
<feature type="transmembrane region" description="Helical" evidence="1">
    <location>
        <begin position="71"/>
        <end position="91"/>
    </location>
</feature>
<gene>
    <name evidence="4" type="ORF">FLP10_10980</name>
</gene>
<dbReference type="SUPFAM" id="SSF56524">
    <property type="entry name" value="Oxidoreductase molybdopterin-binding domain"/>
    <property type="match status" value="1"/>
</dbReference>
<dbReference type="Pfam" id="PF17957">
    <property type="entry name" value="Big_7"/>
    <property type="match status" value="1"/>
</dbReference>
<dbReference type="GO" id="GO:0020037">
    <property type="term" value="F:heme binding"/>
    <property type="evidence" value="ECO:0007669"/>
    <property type="project" value="TreeGrafter"/>
</dbReference>
<evidence type="ECO:0000259" key="3">
    <source>
        <dbReference type="Pfam" id="PF00174"/>
    </source>
</evidence>
<dbReference type="GO" id="GO:0006790">
    <property type="term" value="P:sulfur compound metabolic process"/>
    <property type="evidence" value="ECO:0007669"/>
    <property type="project" value="TreeGrafter"/>
</dbReference>
<organism evidence="4 5">
    <name type="scientific">Agromyces intestinalis</name>
    <dbReference type="NCBI Taxonomy" id="2592652"/>
    <lineage>
        <taxon>Bacteria</taxon>
        <taxon>Bacillati</taxon>
        <taxon>Actinomycetota</taxon>
        <taxon>Actinomycetes</taxon>
        <taxon>Micrococcales</taxon>
        <taxon>Microbacteriaceae</taxon>
        <taxon>Agromyces</taxon>
    </lineage>
</organism>
<dbReference type="RefSeq" id="WP_149160895.1">
    <property type="nucleotide sequence ID" value="NZ_CP043505.1"/>
</dbReference>
<dbReference type="Proteomes" id="UP000324678">
    <property type="component" value="Chromosome"/>
</dbReference>
<dbReference type="GO" id="GO:0043546">
    <property type="term" value="F:molybdopterin cofactor binding"/>
    <property type="evidence" value="ECO:0007669"/>
    <property type="project" value="TreeGrafter"/>
</dbReference>
<dbReference type="InterPro" id="IPR014756">
    <property type="entry name" value="Ig_E-set"/>
</dbReference>
<feature type="signal peptide" evidence="2">
    <location>
        <begin position="1"/>
        <end position="24"/>
    </location>
</feature>
<dbReference type="SUPFAM" id="SSF81296">
    <property type="entry name" value="E set domains"/>
    <property type="match status" value="1"/>
</dbReference>